<feature type="compositionally biased region" description="Polar residues" evidence="13">
    <location>
        <begin position="1041"/>
        <end position="1056"/>
    </location>
</feature>
<dbReference type="Gene3D" id="3.10.20.90">
    <property type="entry name" value="Phosphatidylinositol 3-kinase Catalytic Subunit, Chain A, domain 1"/>
    <property type="match status" value="2"/>
</dbReference>
<keyword evidence="10" id="KW-0067">ATP-binding</keyword>
<comment type="cofactor">
    <cofactor evidence="1">
        <name>Mg(2+)</name>
        <dbReference type="ChEBI" id="CHEBI:18420"/>
    </cofactor>
</comment>
<feature type="compositionally biased region" description="Low complexity" evidence="13">
    <location>
        <begin position="2562"/>
        <end position="2594"/>
    </location>
</feature>
<feature type="compositionally biased region" description="Low complexity" evidence="13">
    <location>
        <begin position="2233"/>
        <end position="2242"/>
    </location>
</feature>
<dbReference type="CDD" id="cd13983">
    <property type="entry name" value="STKc_WNK"/>
    <property type="match status" value="1"/>
</dbReference>
<evidence type="ECO:0000256" key="8">
    <source>
        <dbReference type="ARBA" id="ARBA00022741"/>
    </source>
</evidence>
<keyword evidence="7" id="KW-0808">Transferase</keyword>
<evidence type="ECO:0000256" key="6">
    <source>
        <dbReference type="ARBA" id="ARBA00022553"/>
    </source>
</evidence>
<comment type="caution">
    <text evidence="15">The sequence shown here is derived from an EMBL/GenBank/DDBJ whole genome shotgun (WGS) entry which is preliminary data.</text>
</comment>
<feature type="region of interest" description="Disordered" evidence="13">
    <location>
        <begin position="1"/>
        <end position="22"/>
    </location>
</feature>
<feature type="compositionally biased region" description="Polar residues" evidence="13">
    <location>
        <begin position="892"/>
        <end position="908"/>
    </location>
</feature>
<feature type="region of interest" description="Disordered" evidence="13">
    <location>
        <begin position="734"/>
        <end position="759"/>
    </location>
</feature>
<feature type="compositionally biased region" description="Basic residues" evidence="13">
    <location>
        <begin position="1799"/>
        <end position="1809"/>
    </location>
</feature>
<dbReference type="SUPFAM" id="SSF56112">
    <property type="entry name" value="Protein kinase-like (PK-like)"/>
    <property type="match status" value="1"/>
</dbReference>
<name>A0A315W793_GAMAF</name>
<feature type="compositionally biased region" description="Polar residues" evidence="13">
    <location>
        <begin position="746"/>
        <end position="757"/>
    </location>
</feature>
<keyword evidence="6" id="KW-0597">Phosphoprotein</keyword>
<feature type="region of interest" description="Disordered" evidence="13">
    <location>
        <begin position="1041"/>
        <end position="1076"/>
    </location>
</feature>
<dbReference type="InterPro" id="IPR011009">
    <property type="entry name" value="Kinase-like_dom_sf"/>
</dbReference>
<evidence type="ECO:0000256" key="7">
    <source>
        <dbReference type="ARBA" id="ARBA00022679"/>
    </source>
</evidence>
<dbReference type="InterPro" id="IPR008271">
    <property type="entry name" value="Ser/Thr_kinase_AS"/>
</dbReference>
<feature type="region of interest" description="Disordered" evidence="13">
    <location>
        <begin position="2514"/>
        <end position="2635"/>
    </location>
</feature>
<keyword evidence="9" id="KW-0418">Kinase</keyword>
<gene>
    <name evidence="15" type="ORF">CCH79_00006649</name>
</gene>
<feature type="region of interest" description="Disordered" evidence="13">
    <location>
        <begin position="1688"/>
        <end position="1816"/>
    </location>
</feature>
<dbReference type="GO" id="GO:0005737">
    <property type="term" value="C:cytoplasm"/>
    <property type="evidence" value="ECO:0007669"/>
    <property type="project" value="UniProtKB-SubCell"/>
</dbReference>
<feature type="compositionally biased region" description="Polar residues" evidence="13">
    <location>
        <begin position="1769"/>
        <end position="1778"/>
    </location>
</feature>
<feature type="compositionally biased region" description="Low complexity" evidence="13">
    <location>
        <begin position="1699"/>
        <end position="1715"/>
    </location>
</feature>
<dbReference type="InterPro" id="IPR056865">
    <property type="entry name" value="CCTL2_WNK"/>
</dbReference>
<feature type="compositionally biased region" description="Low complexity" evidence="13">
    <location>
        <begin position="2283"/>
        <end position="2302"/>
    </location>
</feature>
<dbReference type="InterPro" id="IPR024678">
    <property type="entry name" value="Kinase_OSR1/WNK_CCT"/>
</dbReference>
<keyword evidence="5" id="KW-0723">Serine/threonine-protein kinase</keyword>
<feature type="compositionally biased region" description="Basic and acidic residues" evidence="13">
    <location>
        <begin position="2406"/>
        <end position="2416"/>
    </location>
</feature>
<evidence type="ECO:0000256" key="3">
    <source>
        <dbReference type="ARBA" id="ARBA00012513"/>
    </source>
</evidence>
<dbReference type="Gene3D" id="1.10.510.10">
    <property type="entry name" value="Transferase(Phosphotransferase) domain 1"/>
    <property type="match status" value="1"/>
</dbReference>
<evidence type="ECO:0000256" key="1">
    <source>
        <dbReference type="ARBA" id="ARBA00001946"/>
    </source>
</evidence>
<organism evidence="15 16">
    <name type="scientific">Gambusia affinis</name>
    <name type="common">Western mosquitofish</name>
    <name type="synonym">Heterandria affinis</name>
    <dbReference type="NCBI Taxonomy" id="33528"/>
    <lineage>
        <taxon>Eukaryota</taxon>
        <taxon>Metazoa</taxon>
        <taxon>Chordata</taxon>
        <taxon>Craniata</taxon>
        <taxon>Vertebrata</taxon>
        <taxon>Euteleostomi</taxon>
        <taxon>Actinopterygii</taxon>
        <taxon>Neopterygii</taxon>
        <taxon>Teleostei</taxon>
        <taxon>Neoteleostei</taxon>
        <taxon>Acanthomorphata</taxon>
        <taxon>Ovalentaria</taxon>
        <taxon>Atherinomorphae</taxon>
        <taxon>Cyprinodontiformes</taxon>
        <taxon>Poeciliidae</taxon>
        <taxon>Poeciliinae</taxon>
        <taxon>Gambusia</taxon>
    </lineage>
</organism>
<dbReference type="Pfam" id="PF00069">
    <property type="entry name" value="Pkinase"/>
    <property type="match status" value="1"/>
</dbReference>
<keyword evidence="16" id="KW-1185">Reference proteome</keyword>
<dbReference type="Pfam" id="PF12202">
    <property type="entry name" value="OSR1_C"/>
    <property type="match status" value="1"/>
</dbReference>
<dbReference type="Proteomes" id="UP000250572">
    <property type="component" value="Unassembled WGS sequence"/>
</dbReference>
<feature type="compositionally biased region" description="Low complexity" evidence="13">
    <location>
        <begin position="2250"/>
        <end position="2259"/>
    </location>
</feature>
<feature type="compositionally biased region" description="Polar residues" evidence="13">
    <location>
        <begin position="103"/>
        <end position="128"/>
    </location>
</feature>
<dbReference type="PROSITE" id="PS50011">
    <property type="entry name" value="PROTEIN_KINASE_DOM"/>
    <property type="match status" value="1"/>
</dbReference>
<dbReference type="FunFam" id="3.10.20.90:FF:000007">
    <property type="entry name" value="Serine/threonine-protein kinase WNK1 isoform 1"/>
    <property type="match status" value="1"/>
</dbReference>
<dbReference type="FunFam" id="3.10.20.90:FF:000012">
    <property type="entry name" value="Serine/threonine-protein kinase WNK1 isoform 2"/>
    <property type="match status" value="1"/>
</dbReference>
<keyword evidence="4" id="KW-0963">Cytoplasm</keyword>
<feature type="compositionally biased region" description="Low complexity" evidence="13">
    <location>
        <begin position="2688"/>
        <end position="2702"/>
    </location>
</feature>
<dbReference type="FunFam" id="3.30.200.20:FF:000494">
    <property type="entry name" value="serine/threonine-protein kinase WNK2 isoform X2"/>
    <property type="match status" value="1"/>
</dbReference>
<accession>A0A315W793</accession>
<feature type="compositionally biased region" description="Low complexity" evidence="13">
    <location>
        <begin position="1266"/>
        <end position="1285"/>
    </location>
</feature>
<feature type="region of interest" description="Disordered" evidence="13">
    <location>
        <begin position="2120"/>
        <end position="2161"/>
    </location>
</feature>
<evidence type="ECO:0000256" key="13">
    <source>
        <dbReference type="SAM" id="MobiDB-lite"/>
    </source>
</evidence>
<feature type="compositionally biased region" description="Polar residues" evidence="13">
    <location>
        <begin position="1431"/>
        <end position="1461"/>
    </location>
</feature>
<dbReference type="FunFam" id="1.10.510.10:FF:000006">
    <property type="entry name" value="Serine/threonine-protein kinase WNK1 isoform 2"/>
    <property type="match status" value="1"/>
</dbReference>
<feature type="compositionally biased region" description="Low complexity" evidence="13">
    <location>
        <begin position="1469"/>
        <end position="1482"/>
    </location>
</feature>
<dbReference type="EC" id="2.7.11.1" evidence="3"/>
<evidence type="ECO:0000256" key="11">
    <source>
        <dbReference type="ARBA" id="ARBA00047899"/>
    </source>
</evidence>
<evidence type="ECO:0000256" key="4">
    <source>
        <dbReference type="ARBA" id="ARBA00022490"/>
    </source>
</evidence>
<evidence type="ECO:0000256" key="12">
    <source>
        <dbReference type="ARBA" id="ARBA00048679"/>
    </source>
</evidence>
<reference evidence="15 16" key="1">
    <citation type="journal article" date="2018" name="G3 (Bethesda)">
        <title>A High-Quality Reference Genome for the Invasive Mosquitofish Gambusia affinis Using a Chicago Library.</title>
        <authorList>
            <person name="Hoffberg S.L."/>
            <person name="Troendle N.J."/>
            <person name="Glenn T.C."/>
            <person name="Mahmud O."/>
            <person name="Louha S."/>
            <person name="Chalopin D."/>
            <person name="Bennetzen J.L."/>
            <person name="Mauricio R."/>
        </authorList>
    </citation>
    <scope>NUCLEOTIDE SEQUENCE [LARGE SCALE GENOMIC DNA]</scope>
    <source>
        <strain evidence="15">NE01/NJP1002.9</strain>
        <tissue evidence="15">Muscle</tissue>
    </source>
</reference>
<feature type="region of interest" description="Disordered" evidence="13">
    <location>
        <begin position="2679"/>
        <end position="2710"/>
    </location>
</feature>
<feature type="region of interest" description="Disordered" evidence="13">
    <location>
        <begin position="2091"/>
        <end position="2110"/>
    </location>
</feature>
<evidence type="ECO:0000259" key="14">
    <source>
        <dbReference type="PROSITE" id="PS50011"/>
    </source>
</evidence>
<feature type="compositionally biased region" description="Polar residues" evidence="13">
    <location>
        <begin position="1716"/>
        <end position="1739"/>
    </location>
</feature>
<feature type="compositionally biased region" description="Polar residues" evidence="13">
    <location>
        <begin position="2020"/>
        <end position="2040"/>
    </location>
</feature>
<feature type="region of interest" description="Disordered" evidence="13">
    <location>
        <begin position="1266"/>
        <end position="1290"/>
    </location>
</feature>
<feature type="compositionally biased region" description="Polar residues" evidence="13">
    <location>
        <begin position="1108"/>
        <end position="1141"/>
    </location>
</feature>
<dbReference type="GO" id="GO:0004674">
    <property type="term" value="F:protein serine/threonine kinase activity"/>
    <property type="evidence" value="ECO:0007669"/>
    <property type="project" value="UniProtKB-KW"/>
</dbReference>
<feature type="region of interest" description="Disordered" evidence="13">
    <location>
        <begin position="103"/>
        <end position="136"/>
    </location>
</feature>
<dbReference type="PANTHER" id="PTHR13902">
    <property type="entry name" value="SERINE/THREONINE-PROTEIN KINASE WNK WITH NO LYSINE -RELATED"/>
    <property type="match status" value="1"/>
</dbReference>
<protein>
    <recommendedName>
        <fullName evidence="3">non-specific serine/threonine protein kinase</fullName>
        <ecNumber evidence="3">2.7.11.1</ecNumber>
    </recommendedName>
</protein>
<feature type="region of interest" description="Disordered" evidence="13">
    <location>
        <begin position="1108"/>
        <end position="1143"/>
    </location>
</feature>
<feature type="compositionally biased region" description="Polar residues" evidence="13">
    <location>
        <begin position="2595"/>
        <end position="2616"/>
    </location>
</feature>
<feature type="compositionally biased region" description="Polar residues" evidence="13">
    <location>
        <begin position="2122"/>
        <end position="2139"/>
    </location>
</feature>
<sequence length="2901" mass="312990">MEPEASCGTLQEPKPSSVPNSQCNLAINKHGPMGDSNVNLVDSLVRGGSDPSSVYQRNGHQRFIRRSLWFSDTDEQSYEAPETENQSKVLNINLRSIVDRTRGTSCGVQESSSTESQCGQKDSATESTGADEDKERVGHALNVTCSDGGKVATKTVSEENEEEAEMKAVSTSPGGRFLKFDIELGRGSFKTVYKGLDTDTWVEVAWCELQEVDRHAAAEVRCGLLGTVQQLVASALTRCIGRKFRSVQSFCNMGDVGITNLLSRSSSKKCQHLDSKIYGGCFGLEVSDVAPCQRTVCVKTRDSWEMNGESRRGGEGLGDEKDEKCSDCNADRDSGGCFSAWLEMKKGVVDAKDAGKGCAAEWGQERWEQKMVKRDRKLSKIERQRFKEEAEMLKGLQHPNIVRFYDFWESPLKGKKYIVLVTELMTSGTLKTYLKRFKVMKPKVLRSWCRQILKGLHFLHTRTPPIIHRDLKCDNIFITGPTGSVKIGDLGLATLKAASFAKSVIGTPEFMAPEMYEEHYDEAVDVYAFGMCMLEMATSEYPYSECQNAAQIYRKVTSGVKPASYNKIVDPEIKEIIGECICQKKEERYTIKDLLNHAFFAEDTGVRVELAEEDDGKKPTIALKLWVEDHKKLKGKYKESGAIEFTFDLEKEVPEVVAQEMVDSGFFQESDVKTVGKSIRDRVALIKWRRGRTAAIVAPVDQGDRGQRINVTSSEGVSGAAPHVVQPLVVEPEDTDADQHSRLHNLPTSTTSVTSADGTLDSGMGSTVYSDSHSSQQSVLYQSLLEPITMATQQCQSCSHFLTDRPHSSEISEVWQTPLSPQLRARLGSAERRGSAPVIDIQRASQIAHLHAFIRAQRSVSPIPVVRENLVETSPRETHPQPVSEAEGRLPSPTTQPMFHLSPLSSPTEFRRRSDAGVRSPSPTACETLALPVQSPRRHSDLSSLLSLASNENNLSALHRSSDCQACLSLLLLKSQNGNHRPFTAVSPTHHCPSDIRHHPLSGKLPSSCYGQTKGSSDYSNFSMLQQSLFNIISRKSVPSALSPSQTFPLHSSTAGGLSHSDGEGVPTSPPQSDGLFEEHESLQHWKEKYFSRDQQATSSLEVVGYSSRQASSAGNQQQPSVQGLPSSSAAMPTPQQSLQPGHSYPAALYAAHLGSTTPIPTSLGSLYTQQQTSVAVTNAASAVPQHIAQSYQTAGHQHQPAASGSPTFTLQAHQVSQNLIASTQQQTASSYPAVHHQAAAAIFAAHQPMQSCSLGTVSSAMAATTHGQSAHSASTSQQASANQQPGQISSTPALYSQIISVQQNTQSNIQHTLNTGQVYNLSQESVHIISHPAAQPPTLSSQQLQSPTHQSDAPVLLQNAVPEQSQNEPHTKGTPVRQIPAGSQSFFASAVPDASSHSYAHSAIQQGPPAQNQYQLAPCVTGEGVNQAASSQTFPVSTQQNHSTHIHQENVSAGQSISKSGQDDKSHGLSLSQSASIGSSQTPAHQESVSQTAVHQHLQPLQISASLPSSQTSLFPSQYPTVQVVTAVTDSESAYLPPCTSPHPSSSSLTHIFLSPGYTVPVTPSVSPLSPLHIENTLISPTPVSLTVPSPSSVLGMVQPTSPQHQPAAARSEASQMQALFKSTLTSHPMHTNTHLPANGSSQPLIQVAQQTQYGPSTQQVQQTQLMQPAVFSSPVQNEADLGAATAASQLDSTKSCQMPPQSQPQSRGQGQIPVPQSSDSQKASSRPATGPASQQKIPGTVTGAAGQGSSEIYVEEQASEKRIGGQSCDSINSDVTSGREMSDGNEGTHGGRSEGKQRRHRKSSRTRSRQEKCGKPKLSMLNVCNTGDKMVECQLETHNHKMVTFKFDLDGDAPEEIATYMVDNDFILPLEKEIFIEQLKDIVDKAEDMLSEETEGERNSNQGCNIRQNEGCCALGSEASEPTTPQLVYQQNVLHTGKRWFIICPVDETLMQDKDNTSTHTFTAQEYETSGSLSVGSSSATTTLTTPVTSLPSQSPTAPSASTVVQPPDQIIGESEVHQSQPSITKRTGTTGSINHESSFPVEESSLSAVSMVEMPCCAIVPPVSVDANVTDKEARAAGVLISSLNNQANQTASPTEEQAPQLASQQPVVLQQPYATPIQPGTVTSQPQSPAHQNPTSSQQQCGGQGESDGEGPPRGEFVDRTIKTLDEKLRNLLYQEHPPSQPSSTASEPQSSSSDRLSSPPVSDGHSTEAVTKKKMEPMIPERTDCVGASSDSAAAASRTKDTKTDVSASSSSYKSKSRFQIIPTPPDAICCSDKNKASCSSAAPSSGSEGSRSQTQSTERKESSCGVACRTSATPAPDNVGTRSSKPQTGSRYSAPPEFAHTTPTSSPDATPRRIPRAQTVDTSSHRHCRSSSQLYSDSADEDSSSIVVPPVPAAPSAHNLTEHSGSDLVKRAVAFLRRSGRSKSEQSSESPSCQTVAINGHTPSPSVGHFPPNISSDNDSEFEDADMKKELQKLREKHMKEISELQAFQRSEIERLYKDLGKSVPPKVSLLHAVPPTGRRRKTSKHKLKAGKLLNPMVQQLRNNPNSTSVERKGESATSSSSSPAKSSLLSDGSAHSSCSSSSNSQPSRVQEQVHTQQPCSLKGSFSSDNIYAGRHGDGMANQADPGQGWTVYHQTSERVTYKSSSKPRTRFLSGPVSLSIWSTLKRLCLGKERSSRSPLNTTQTTSSQIQPSLTTAAQSTSPQPLTRLAQVQTNNSNNKRGTFTEDLHKLVDDWTKETLAAANQPRTSLNRMRQQTRQQATECRPTQMGAVACEMKCRVVPNNLRLPLSCPKTAILGPNLPANLRLNSSTVHPPGYLVQSGSFGVMAPTPLYSQQWPGMPSPVASVVPVGLLGAPRAIHYATLSNPGIQPYSFVVHNPENGPFPKTKRTTRSAN</sequence>
<feature type="region of interest" description="Disordered" evidence="13">
    <location>
        <begin position="1965"/>
        <end position="2042"/>
    </location>
</feature>
<dbReference type="SMART" id="SM00220">
    <property type="entry name" value="S_TKc"/>
    <property type="match status" value="1"/>
</dbReference>
<feature type="region of interest" description="Disordered" evidence="13">
    <location>
        <begin position="2179"/>
        <end position="2471"/>
    </location>
</feature>
<evidence type="ECO:0000256" key="9">
    <source>
        <dbReference type="ARBA" id="ARBA00022777"/>
    </source>
</evidence>
<dbReference type="InterPro" id="IPR000719">
    <property type="entry name" value="Prot_kinase_dom"/>
</dbReference>
<evidence type="ECO:0000256" key="5">
    <source>
        <dbReference type="ARBA" id="ARBA00022527"/>
    </source>
</evidence>
<dbReference type="InterPro" id="IPR050588">
    <property type="entry name" value="WNK_Ser-Thr_kinase"/>
</dbReference>
<keyword evidence="8" id="KW-0547">Nucleotide-binding</keyword>
<dbReference type="Pfam" id="PF24889">
    <property type="entry name" value="CCTL2_WNK"/>
    <property type="match status" value="1"/>
</dbReference>
<comment type="catalytic activity">
    <reaction evidence="12">
        <text>L-seryl-[protein] + ATP = O-phospho-L-seryl-[protein] + ADP + H(+)</text>
        <dbReference type="Rhea" id="RHEA:17989"/>
        <dbReference type="Rhea" id="RHEA-COMP:9863"/>
        <dbReference type="Rhea" id="RHEA-COMP:11604"/>
        <dbReference type="ChEBI" id="CHEBI:15378"/>
        <dbReference type="ChEBI" id="CHEBI:29999"/>
        <dbReference type="ChEBI" id="CHEBI:30616"/>
        <dbReference type="ChEBI" id="CHEBI:83421"/>
        <dbReference type="ChEBI" id="CHEBI:456216"/>
        <dbReference type="EC" id="2.7.11.1"/>
    </reaction>
</comment>
<dbReference type="PROSITE" id="PS00108">
    <property type="entry name" value="PROTEIN_KINASE_ST"/>
    <property type="match status" value="1"/>
</dbReference>
<evidence type="ECO:0000313" key="15">
    <source>
        <dbReference type="EMBL" id="PWA31633.1"/>
    </source>
</evidence>
<dbReference type="GO" id="GO:0005524">
    <property type="term" value="F:ATP binding"/>
    <property type="evidence" value="ECO:0007669"/>
    <property type="project" value="UniProtKB-KW"/>
</dbReference>
<proteinExistence type="predicted"/>
<feature type="compositionally biased region" description="Basic residues" evidence="13">
    <location>
        <begin position="2524"/>
        <end position="2536"/>
    </location>
</feature>
<feature type="region of interest" description="Disordered" evidence="13">
    <location>
        <begin position="871"/>
        <end position="924"/>
    </location>
</feature>
<evidence type="ECO:0000256" key="10">
    <source>
        <dbReference type="ARBA" id="ARBA00022840"/>
    </source>
</evidence>
<feature type="region of interest" description="Disordered" evidence="13">
    <location>
        <begin position="1431"/>
        <end position="1496"/>
    </location>
</feature>
<feature type="compositionally biased region" description="Polar residues" evidence="13">
    <location>
        <begin position="1688"/>
        <end position="1698"/>
    </location>
</feature>
<dbReference type="STRING" id="33528.ENSGAFP00000023556"/>
<feature type="compositionally biased region" description="Basic and acidic residues" evidence="13">
    <location>
        <begin position="2215"/>
        <end position="2229"/>
    </location>
</feature>
<feature type="compositionally biased region" description="Polar residues" evidence="13">
    <location>
        <begin position="1483"/>
        <end position="1496"/>
    </location>
</feature>
<comment type="catalytic activity">
    <reaction evidence="11">
        <text>L-threonyl-[protein] + ATP = O-phospho-L-threonyl-[protein] + ADP + H(+)</text>
        <dbReference type="Rhea" id="RHEA:46608"/>
        <dbReference type="Rhea" id="RHEA-COMP:11060"/>
        <dbReference type="Rhea" id="RHEA-COMP:11605"/>
        <dbReference type="ChEBI" id="CHEBI:15378"/>
        <dbReference type="ChEBI" id="CHEBI:30013"/>
        <dbReference type="ChEBI" id="CHEBI:30616"/>
        <dbReference type="ChEBI" id="CHEBI:61977"/>
        <dbReference type="ChEBI" id="CHEBI:456216"/>
        <dbReference type="EC" id="2.7.11.1"/>
    </reaction>
</comment>
<evidence type="ECO:0000256" key="2">
    <source>
        <dbReference type="ARBA" id="ARBA00004496"/>
    </source>
</evidence>
<comment type="subcellular location">
    <subcellularLocation>
        <location evidence="2">Cytoplasm</location>
    </subcellularLocation>
</comment>
<feature type="region of interest" description="Disordered" evidence="13">
    <location>
        <begin position="307"/>
        <end position="327"/>
    </location>
</feature>
<feature type="compositionally biased region" description="Low complexity" evidence="13">
    <location>
        <begin position="1971"/>
        <end position="2005"/>
    </location>
</feature>
<dbReference type="EMBL" id="NHOQ01000244">
    <property type="protein sequence ID" value="PWA31633.1"/>
    <property type="molecule type" value="Genomic_DNA"/>
</dbReference>
<feature type="compositionally biased region" description="Low complexity" evidence="13">
    <location>
        <begin position="2186"/>
        <end position="2207"/>
    </location>
</feature>
<feature type="domain" description="Protein kinase" evidence="14">
    <location>
        <begin position="178"/>
        <end position="600"/>
    </location>
</feature>
<feature type="compositionally biased region" description="Polar residues" evidence="13">
    <location>
        <begin position="2543"/>
        <end position="2555"/>
    </location>
</feature>
<evidence type="ECO:0000313" key="16">
    <source>
        <dbReference type="Proteomes" id="UP000250572"/>
    </source>
</evidence>
<feature type="compositionally biased region" description="Polar residues" evidence="13">
    <location>
        <begin position="2326"/>
        <end position="2337"/>
    </location>
</feature>
<dbReference type="Gene3D" id="3.30.200.20">
    <property type="entry name" value="Phosphorylase Kinase, domain 1"/>
    <property type="match status" value="2"/>
</dbReference>
<feature type="compositionally biased region" description="Polar residues" evidence="13">
    <location>
        <begin position="2439"/>
        <end position="2451"/>
    </location>
</feature>